<keyword evidence="6" id="KW-1185">Reference proteome</keyword>
<dbReference type="NCBIfam" id="TIGR00377">
    <property type="entry name" value="ant_ant_sig"/>
    <property type="match status" value="1"/>
</dbReference>
<dbReference type="PANTHER" id="PTHR33495:SF2">
    <property type="entry name" value="ANTI-SIGMA FACTOR ANTAGONIST TM_1081-RELATED"/>
    <property type="match status" value="1"/>
</dbReference>
<evidence type="ECO:0000313" key="5">
    <source>
        <dbReference type="EMBL" id="MBQ0851683.1"/>
    </source>
</evidence>
<proteinExistence type="inferred from homology"/>
<reference evidence="5 6" key="1">
    <citation type="submission" date="2021-04" db="EMBL/GenBank/DDBJ databases">
        <authorList>
            <person name="Tang X."/>
            <person name="Zhou X."/>
            <person name="Chen X."/>
            <person name="Cernava T."/>
            <person name="Zhang C."/>
        </authorList>
    </citation>
    <scope>NUCLEOTIDE SEQUENCE [LARGE SCALE GENOMIC DNA]</scope>
    <source>
        <strain evidence="5 6">BH-SS-21</strain>
    </source>
</reference>
<protein>
    <recommendedName>
        <fullName evidence="2">Anti-sigma factor antagonist</fullName>
    </recommendedName>
</protein>
<dbReference type="AlphaFoldDB" id="A0A941BB08"/>
<evidence type="ECO:0000256" key="3">
    <source>
        <dbReference type="SAM" id="MobiDB-lite"/>
    </source>
</evidence>
<dbReference type="InterPro" id="IPR002645">
    <property type="entry name" value="STAS_dom"/>
</dbReference>
<dbReference type="PANTHER" id="PTHR33495">
    <property type="entry name" value="ANTI-SIGMA FACTOR ANTAGONIST TM_1081-RELATED-RELATED"/>
    <property type="match status" value="1"/>
</dbReference>
<evidence type="ECO:0000259" key="4">
    <source>
        <dbReference type="PROSITE" id="PS50801"/>
    </source>
</evidence>
<dbReference type="SUPFAM" id="SSF52091">
    <property type="entry name" value="SpoIIaa-like"/>
    <property type="match status" value="1"/>
</dbReference>
<comment type="similarity">
    <text evidence="1 2">Belongs to the anti-sigma-factor antagonist family.</text>
</comment>
<evidence type="ECO:0000313" key="6">
    <source>
        <dbReference type="Proteomes" id="UP000677413"/>
    </source>
</evidence>
<gene>
    <name evidence="5" type="ORF">J8N05_26305</name>
</gene>
<feature type="compositionally biased region" description="Low complexity" evidence="3">
    <location>
        <begin position="19"/>
        <end position="43"/>
    </location>
</feature>
<dbReference type="CDD" id="cd07043">
    <property type="entry name" value="STAS_anti-anti-sigma_factors"/>
    <property type="match status" value="1"/>
</dbReference>
<feature type="domain" description="STAS" evidence="4">
    <location>
        <begin position="59"/>
        <end position="143"/>
    </location>
</feature>
<feature type="region of interest" description="Disordered" evidence="3">
    <location>
        <begin position="152"/>
        <end position="172"/>
    </location>
</feature>
<accession>A0A941BB08</accession>
<organism evidence="5 6">
    <name type="scientific">Streptomyces liliiviolaceus</name>
    <dbReference type="NCBI Taxonomy" id="2823109"/>
    <lineage>
        <taxon>Bacteria</taxon>
        <taxon>Bacillati</taxon>
        <taxon>Actinomycetota</taxon>
        <taxon>Actinomycetes</taxon>
        <taxon>Kitasatosporales</taxon>
        <taxon>Streptomycetaceae</taxon>
        <taxon>Streptomyces</taxon>
    </lineage>
</organism>
<dbReference type="Pfam" id="PF01740">
    <property type="entry name" value="STAS"/>
    <property type="match status" value="1"/>
</dbReference>
<dbReference type="InterPro" id="IPR036513">
    <property type="entry name" value="STAS_dom_sf"/>
</dbReference>
<comment type="caution">
    <text evidence="5">The sequence shown here is derived from an EMBL/GenBank/DDBJ whole genome shotgun (WGS) entry which is preliminary data.</text>
</comment>
<dbReference type="PROSITE" id="PS50801">
    <property type="entry name" value="STAS"/>
    <property type="match status" value="1"/>
</dbReference>
<dbReference type="Proteomes" id="UP000677413">
    <property type="component" value="Unassembled WGS sequence"/>
</dbReference>
<sequence>MPPQPHDHAAGPSEDGTEEPGLAGAAEPGAESAAASGPESAAGFRPPPANPYAHSYPGPGFVVVEVLGEIDMATAGALGEHLDALTSAGVPQVVVDLRKVEFFDCSGLRVLCRAERRARELGGTLRLVSDRPRIHRLLRACDLLGRFPPLAELPPAPPAPPASPGPPAAPED</sequence>
<feature type="region of interest" description="Disordered" evidence="3">
    <location>
        <begin position="1"/>
        <end position="48"/>
    </location>
</feature>
<dbReference type="InterPro" id="IPR003658">
    <property type="entry name" value="Anti-sigma_ant"/>
</dbReference>
<dbReference type="RefSeq" id="WP_210886683.1">
    <property type="nucleotide sequence ID" value="NZ_JAGPYQ010000001.1"/>
</dbReference>
<dbReference type="GO" id="GO:0043856">
    <property type="term" value="F:anti-sigma factor antagonist activity"/>
    <property type="evidence" value="ECO:0007669"/>
    <property type="project" value="InterPro"/>
</dbReference>
<evidence type="ECO:0000256" key="2">
    <source>
        <dbReference type="RuleBase" id="RU003749"/>
    </source>
</evidence>
<evidence type="ECO:0000256" key="1">
    <source>
        <dbReference type="ARBA" id="ARBA00009013"/>
    </source>
</evidence>
<name>A0A941BB08_9ACTN</name>
<dbReference type="Gene3D" id="3.30.750.24">
    <property type="entry name" value="STAS domain"/>
    <property type="match status" value="1"/>
</dbReference>
<dbReference type="EMBL" id="JAGPYQ010000001">
    <property type="protein sequence ID" value="MBQ0851683.1"/>
    <property type="molecule type" value="Genomic_DNA"/>
</dbReference>